<sequence length="253" mass="26176">MDLRLADKVCLVTGASTGIGRATAMALAAEGAQVVVSARSRPPLEELAAAVTAAGGRAPVVLTADLAEAEGPQRLSEALLREAGRHVDVLVNNAGGSRPLEAWDDEAAWDEGFRLNFLAARRLTEALAPAMLERGWGRIINVSGAVVAKSFNAATPAKAALESWSKSAAAAFAGRGVTVNCVAPGRINSPQILDRLHPTEDARRAYIAQNIPAGRFGEPDEAAALIAFLASEGASYITGTTIPVDGGALRLAF</sequence>
<reference evidence="2 3" key="1">
    <citation type="submission" date="2015-03" db="EMBL/GenBank/DDBJ databases">
        <title>Genome sequencing of Methylobacterium variabile DSM 16961.</title>
        <authorList>
            <person name="Chaudhry V."/>
            <person name="Patil P.B."/>
        </authorList>
    </citation>
    <scope>NUCLEOTIDE SEQUENCE [LARGE SCALE GENOMIC DNA]</scope>
    <source>
        <strain evidence="2 3">DSM 16961</strain>
    </source>
</reference>
<dbReference type="InterPro" id="IPR050259">
    <property type="entry name" value="SDR"/>
</dbReference>
<evidence type="ECO:0000313" key="2">
    <source>
        <dbReference type="EMBL" id="KMO33451.1"/>
    </source>
</evidence>
<gene>
    <name evidence="2" type="ORF">VQ02_20880</name>
</gene>
<dbReference type="PATRIC" id="fig|298794.3.peg.1522"/>
<evidence type="ECO:0000256" key="1">
    <source>
        <dbReference type="ARBA" id="ARBA00006484"/>
    </source>
</evidence>
<dbReference type="InterPro" id="IPR002347">
    <property type="entry name" value="SDR_fam"/>
</dbReference>
<dbReference type="FunFam" id="3.40.50.720:FF:000084">
    <property type="entry name" value="Short-chain dehydrogenase reductase"/>
    <property type="match status" value="1"/>
</dbReference>
<dbReference type="PRINTS" id="PR00081">
    <property type="entry name" value="GDHRDH"/>
</dbReference>
<dbReference type="InterPro" id="IPR036291">
    <property type="entry name" value="NAD(P)-bd_dom_sf"/>
</dbReference>
<dbReference type="Pfam" id="PF13561">
    <property type="entry name" value="adh_short_C2"/>
    <property type="match status" value="1"/>
</dbReference>
<accession>A0A0J6V3M1</accession>
<dbReference type="EMBL" id="LABY01000152">
    <property type="protein sequence ID" value="KMO33451.1"/>
    <property type="molecule type" value="Genomic_DNA"/>
</dbReference>
<protein>
    <submittedName>
        <fullName evidence="2">3-oxoacyl-ACP reductase</fullName>
    </submittedName>
</protein>
<dbReference type="AlphaFoldDB" id="A0A0J6V3M1"/>
<dbReference type="RefSeq" id="WP_048446132.1">
    <property type="nucleotide sequence ID" value="NZ_LABY01000152.1"/>
</dbReference>
<dbReference type="PRINTS" id="PR00080">
    <property type="entry name" value="SDRFAMILY"/>
</dbReference>
<evidence type="ECO:0000313" key="3">
    <source>
        <dbReference type="Proteomes" id="UP000035955"/>
    </source>
</evidence>
<dbReference type="SUPFAM" id="SSF51735">
    <property type="entry name" value="NAD(P)-binding Rossmann-fold domains"/>
    <property type="match status" value="1"/>
</dbReference>
<comment type="caution">
    <text evidence="2">The sequence shown here is derived from an EMBL/GenBank/DDBJ whole genome shotgun (WGS) entry which is preliminary data.</text>
</comment>
<keyword evidence="3" id="KW-1185">Reference proteome</keyword>
<dbReference type="PANTHER" id="PTHR42879:SF2">
    <property type="entry name" value="3-OXOACYL-[ACYL-CARRIER-PROTEIN] REDUCTASE FABG"/>
    <property type="match status" value="1"/>
</dbReference>
<comment type="similarity">
    <text evidence="1">Belongs to the short-chain dehydrogenases/reductases (SDR) family.</text>
</comment>
<proteinExistence type="inferred from homology"/>
<dbReference type="OrthoDB" id="9810935at2"/>
<organism evidence="2 3">
    <name type="scientific">Methylobacterium variabile</name>
    <dbReference type="NCBI Taxonomy" id="298794"/>
    <lineage>
        <taxon>Bacteria</taxon>
        <taxon>Pseudomonadati</taxon>
        <taxon>Pseudomonadota</taxon>
        <taxon>Alphaproteobacteria</taxon>
        <taxon>Hyphomicrobiales</taxon>
        <taxon>Methylobacteriaceae</taxon>
        <taxon>Methylobacterium</taxon>
    </lineage>
</organism>
<dbReference type="Gene3D" id="3.40.50.720">
    <property type="entry name" value="NAD(P)-binding Rossmann-like Domain"/>
    <property type="match status" value="1"/>
</dbReference>
<dbReference type="PANTHER" id="PTHR42879">
    <property type="entry name" value="3-OXOACYL-(ACYL-CARRIER-PROTEIN) REDUCTASE"/>
    <property type="match status" value="1"/>
</dbReference>
<name>A0A0J6V3M1_9HYPH</name>
<dbReference type="Proteomes" id="UP000035955">
    <property type="component" value="Unassembled WGS sequence"/>
</dbReference>